<gene>
    <name evidence="1" type="ordered locus">COCOR_06962</name>
</gene>
<protein>
    <recommendedName>
        <fullName evidence="3">Lipoprotein</fullName>
    </recommendedName>
</protein>
<reference evidence="1 2" key="1">
    <citation type="journal article" date="2012" name="J. Bacteriol.">
        <title>Complete Genome Sequence of the Fruiting Myxobacterium Corallococcus coralloides DSM 2259.</title>
        <authorList>
            <person name="Huntley S."/>
            <person name="Zhang Y."/>
            <person name="Treuner-Lange A."/>
            <person name="Kneip S."/>
            <person name="Sensen C.W."/>
            <person name="Sogaard-Andersen L."/>
        </authorList>
    </citation>
    <scope>NUCLEOTIDE SEQUENCE [LARGE SCALE GENOMIC DNA]</scope>
    <source>
        <strain evidence="2">ATCC 25202 / DSM 2259 / NBRC 100086 / M2</strain>
    </source>
</reference>
<dbReference type="Proteomes" id="UP000007587">
    <property type="component" value="Chromosome"/>
</dbReference>
<dbReference type="KEGG" id="ccx:COCOR_06962"/>
<evidence type="ECO:0000313" key="2">
    <source>
        <dbReference type="Proteomes" id="UP000007587"/>
    </source>
</evidence>
<dbReference type="InParanoid" id="H8N2G5"/>
<dbReference type="EMBL" id="CP003389">
    <property type="protein sequence ID" value="AFE07244.1"/>
    <property type="molecule type" value="Genomic_DNA"/>
</dbReference>
<sequence length="180" mass="19389">MRLPLHLAALLVTGCASTPPFPPEYPGPPQDGTERVCTLIGCGSGMGLEMNVDATLTQLRAGTFTMCRNGTCVRSRLEGLRTDLGRGFLRLEMPKEAGRLPLLELSTKPLPTGGTQVQVSYGTDSVVLKQGDLYRVTLQAVDGRTLGEFRGVAHYKKVEPNGPDCGTCYNVYFGPDRSTP</sequence>
<dbReference type="STRING" id="1144275.COCOR_06962"/>
<name>H8N2G5_CORCM</name>
<accession>H8N2G5</accession>
<evidence type="ECO:0000313" key="1">
    <source>
        <dbReference type="EMBL" id="AFE07244.1"/>
    </source>
</evidence>
<reference evidence="2" key="2">
    <citation type="submission" date="2012-03" db="EMBL/GenBank/DDBJ databases">
        <title>Genome sequence of the fruiting myxobacterium Corallococcus coralloides DSM 2259.</title>
        <authorList>
            <person name="Huntley S."/>
            <person name="Zhang Y."/>
            <person name="Treuner-Lange A."/>
            <person name="Sensen C.W."/>
            <person name="Sogaard-Andersen L."/>
        </authorList>
    </citation>
    <scope>NUCLEOTIDE SEQUENCE [LARGE SCALE GENOMIC DNA]</scope>
    <source>
        <strain evidence="2">ATCC 25202 / DSM 2259 / NBRC 100086 / M2</strain>
    </source>
</reference>
<dbReference type="OrthoDB" id="9925150at2"/>
<dbReference type="RefSeq" id="WP_014399745.1">
    <property type="nucleotide sequence ID" value="NC_017030.1"/>
</dbReference>
<evidence type="ECO:0008006" key="3">
    <source>
        <dbReference type="Google" id="ProtNLM"/>
    </source>
</evidence>
<proteinExistence type="predicted"/>
<dbReference type="HOGENOM" id="CLU_1493819_0_0_7"/>
<dbReference type="AlphaFoldDB" id="H8N2G5"/>
<dbReference type="PROSITE" id="PS51257">
    <property type="entry name" value="PROKAR_LIPOPROTEIN"/>
    <property type="match status" value="1"/>
</dbReference>
<organism evidence="1 2">
    <name type="scientific">Corallococcus coralloides (strain ATCC 25202 / DSM 2259 / NBRC 100086 / M2)</name>
    <name type="common">Myxococcus coralloides</name>
    <dbReference type="NCBI Taxonomy" id="1144275"/>
    <lineage>
        <taxon>Bacteria</taxon>
        <taxon>Pseudomonadati</taxon>
        <taxon>Myxococcota</taxon>
        <taxon>Myxococcia</taxon>
        <taxon>Myxococcales</taxon>
        <taxon>Cystobacterineae</taxon>
        <taxon>Myxococcaceae</taxon>
        <taxon>Corallococcus</taxon>
    </lineage>
</organism>
<keyword evidence="2" id="KW-1185">Reference proteome</keyword>